<reference evidence="1" key="1">
    <citation type="submission" date="2021-01" db="EMBL/GenBank/DDBJ databases">
        <title>Complete genome sequence of Clostridiales bacterium R-7.</title>
        <authorList>
            <person name="Mahoney-Kurpe S.C."/>
            <person name="Palevich N."/>
            <person name="Koike S."/>
            <person name="Moon C.D."/>
            <person name="Attwood G.T."/>
        </authorList>
    </citation>
    <scope>NUCLEOTIDE SEQUENCE</scope>
    <source>
        <strain evidence="1">R-7</strain>
    </source>
</reference>
<accession>A0AC61N6X7</accession>
<evidence type="ECO:0000313" key="2">
    <source>
        <dbReference type="Proteomes" id="UP000682782"/>
    </source>
</evidence>
<sequence>MKKLTTIALILVMVFTLAVSGAHADPEAMYGLPFPDFSVKTIDGNTFTLSESLKTHDLVVINFWATWCEPCCMEFPYLQEAWEKYADRVDVIAMSIERTDTERYLQNFAKKNGLTFPIGRDEKKLLDKMHGDAIPTTLIVDRDGKVVSVDVGAKMSVEDFTDLFDSLLNEVPVEL</sequence>
<evidence type="ECO:0000313" key="1">
    <source>
        <dbReference type="EMBL" id="QUC66296.1"/>
    </source>
</evidence>
<name>A0AC61N6X7_9FIRM</name>
<dbReference type="Proteomes" id="UP000682782">
    <property type="component" value="Chromosome"/>
</dbReference>
<protein>
    <submittedName>
        <fullName evidence="1">Redoxin family protein</fullName>
    </submittedName>
</protein>
<organism evidence="1 2">
    <name type="scientific">Aristaeella hokkaidonensis</name>
    <dbReference type="NCBI Taxonomy" id="3046382"/>
    <lineage>
        <taxon>Bacteria</taxon>
        <taxon>Bacillati</taxon>
        <taxon>Bacillota</taxon>
        <taxon>Clostridia</taxon>
        <taxon>Eubacteriales</taxon>
        <taxon>Aristaeellaceae</taxon>
        <taxon>Aristaeella</taxon>
    </lineage>
</organism>
<gene>
    <name evidence="1" type="ORF">JYE49_10530</name>
</gene>
<proteinExistence type="predicted"/>
<keyword evidence="2" id="KW-1185">Reference proteome</keyword>
<dbReference type="EMBL" id="CP068393">
    <property type="protein sequence ID" value="QUC66296.1"/>
    <property type="molecule type" value="Genomic_DNA"/>
</dbReference>